<dbReference type="AlphaFoldDB" id="A0AAV9GBZ2"/>
<keyword evidence="2" id="KW-1185">Reference proteome</keyword>
<reference evidence="1" key="1">
    <citation type="journal article" date="2023" name="Mol. Phylogenet. Evol.">
        <title>Genome-scale phylogeny and comparative genomics of the fungal order Sordariales.</title>
        <authorList>
            <person name="Hensen N."/>
            <person name="Bonometti L."/>
            <person name="Westerberg I."/>
            <person name="Brannstrom I.O."/>
            <person name="Guillou S."/>
            <person name="Cros-Aarteil S."/>
            <person name="Calhoun S."/>
            <person name="Haridas S."/>
            <person name="Kuo A."/>
            <person name="Mondo S."/>
            <person name="Pangilinan J."/>
            <person name="Riley R."/>
            <person name="LaButti K."/>
            <person name="Andreopoulos B."/>
            <person name="Lipzen A."/>
            <person name="Chen C."/>
            <person name="Yan M."/>
            <person name="Daum C."/>
            <person name="Ng V."/>
            <person name="Clum A."/>
            <person name="Steindorff A."/>
            <person name="Ohm R.A."/>
            <person name="Martin F."/>
            <person name="Silar P."/>
            <person name="Natvig D.O."/>
            <person name="Lalanne C."/>
            <person name="Gautier V."/>
            <person name="Ament-Velasquez S.L."/>
            <person name="Kruys A."/>
            <person name="Hutchinson M.I."/>
            <person name="Powell A.J."/>
            <person name="Barry K."/>
            <person name="Miller A.N."/>
            <person name="Grigoriev I.V."/>
            <person name="Debuchy R."/>
            <person name="Gladieux P."/>
            <person name="Hiltunen Thoren M."/>
            <person name="Johannesson H."/>
        </authorList>
    </citation>
    <scope>NUCLEOTIDE SEQUENCE</scope>
    <source>
        <strain evidence="1">PSN243</strain>
    </source>
</reference>
<organism evidence="1 2">
    <name type="scientific">Podospora aff. communis PSN243</name>
    <dbReference type="NCBI Taxonomy" id="3040156"/>
    <lineage>
        <taxon>Eukaryota</taxon>
        <taxon>Fungi</taxon>
        <taxon>Dikarya</taxon>
        <taxon>Ascomycota</taxon>
        <taxon>Pezizomycotina</taxon>
        <taxon>Sordariomycetes</taxon>
        <taxon>Sordariomycetidae</taxon>
        <taxon>Sordariales</taxon>
        <taxon>Podosporaceae</taxon>
        <taxon>Podospora</taxon>
    </lineage>
</organism>
<sequence length="483" mass="54393">MLPHLPDEILVNIFSSFSPTPRNYLEDGVYKPDYTEAEARHTLVALTKCTRKLRPAATACLYRTVVLHDLGTFFLFLRTVIRADDLAKRVRVLWIPTFFFHDMLGDFSEAESESIVANIASHLEAYTHMACCFGDLSNPRMFGESSCCLLLCLATNVETFFLSYSGTLEGDYAYRVLAPFFEKSYLDGFPLLPSPRSLSVSAQDPEEPGGLALLPRQFTPLLGSGKISHLELFEPVFNDDTVKPEHWGAVESLRCWYILSALSPSLQKMHRLARAPLRKLDVIFAIEEALREEYDFNDSVALFADTLESLSLSLYPTMTHPIVAIGLTCLAQLSNLKELDISATFLFQSFDAMESADICSMLPASLQKMRFDETHSTREDCWNGSFLDDLTCRDRDGDWAYVDYVKALKKHVRALVRKSAERLPELRTVQLTVPRDDNSAHVEEICSLGRIEFDETSDGVETLSVRCRTKQAEARDAVMALAV</sequence>
<evidence type="ECO:0000313" key="2">
    <source>
        <dbReference type="Proteomes" id="UP001321760"/>
    </source>
</evidence>
<evidence type="ECO:0008006" key="3">
    <source>
        <dbReference type="Google" id="ProtNLM"/>
    </source>
</evidence>
<dbReference type="EMBL" id="MU865968">
    <property type="protein sequence ID" value="KAK4445156.1"/>
    <property type="molecule type" value="Genomic_DNA"/>
</dbReference>
<dbReference type="Proteomes" id="UP001321760">
    <property type="component" value="Unassembled WGS sequence"/>
</dbReference>
<proteinExistence type="predicted"/>
<gene>
    <name evidence="1" type="ORF">QBC34DRAFT_384563</name>
</gene>
<accession>A0AAV9GBZ2</accession>
<reference evidence="1" key="2">
    <citation type="submission" date="2023-05" db="EMBL/GenBank/DDBJ databases">
        <authorList>
            <consortium name="Lawrence Berkeley National Laboratory"/>
            <person name="Steindorff A."/>
            <person name="Hensen N."/>
            <person name="Bonometti L."/>
            <person name="Westerberg I."/>
            <person name="Brannstrom I.O."/>
            <person name="Guillou S."/>
            <person name="Cros-Aarteil S."/>
            <person name="Calhoun S."/>
            <person name="Haridas S."/>
            <person name="Kuo A."/>
            <person name="Mondo S."/>
            <person name="Pangilinan J."/>
            <person name="Riley R."/>
            <person name="Labutti K."/>
            <person name="Andreopoulos B."/>
            <person name="Lipzen A."/>
            <person name="Chen C."/>
            <person name="Yanf M."/>
            <person name="Daum C."/>
            <person name="Ng V."/>
            <person name="Clum A."/>
            <person name="Ohm R."/>
            <person name="Martin F."/>
            <person name="Silar P."/>
            <person name="Natvig D."/>
            <person name="Lalanne C."/>
            <person name="Gautier V."/>
            <person name="Ament-Velasquez S.L."/>
            <person name="Kruys A."/>
            <person name="Hutchinson M.I."/>
            <person name="Powell A.J."/>
            <person name="Barry K."/>
            <person name="Miller A.N."/>
            <person name="Grigoriev I.V."/>
            <person name="Debuchy R."/>
            <person name="Gladieux P."/>
            <person name="Thoren M.H."/>
            <person name="Johannesson H."/>
        </authorList>
    </citation>
    <scope>NUCLEOTIDE SEQUENCE</scope>
    <source>
        <strain evidence="1">PSN243</strain>
    </source>
</reference>
<evidence type="ECO:0000313" key="1">
    <source>
        <dbReference type="EMBL" id="KAK4445156.1"/>
    </source>
</evidence>
<protein>
    <recommendedName>
        <fullName evidence="3">F-box domain-containing protein</fullName>
    </recommendedName>
</protein>
<name>A0AAV9GBZ2_9PEZI</name>
<comment type="caution">
    <text evidence="1">The sequence shown here is derived from an EMBL/GenBank/DDBJ whole genome shotgun (WGS) entry which is preliminary data.</text>
</comment>